<sequence length="73" mass="8141">MRGDVINAKMPKAATTEAKTEPAGEYKLTDQTEVVYNGQPCEFKDVPSTASVIRIDVGPDRKTLLRIEFRSKK</sequence>
<comment type="caution">
    <text evidence="2">The sequence shown here is derived from an EMBL/GenBank/DDBJ whole genome shotgun (WGS) entry which is preliminary data.</text>
</comment>
<keyword evidence="3" id="KW-1185">Reference proteome</keyword>
<organism evidence="2 3">
    <name type="scientific">Fimbriiglobus ruber</name>
    <dbReference type="NCBI Taxonomy" id="1908690"/>
    <lineage>
        <taxon>Bacteria</taxon>
        <taxon>Pseudomonadati</taxon>
        <taxon>Planctomycetota</taxon>
        <taxon>Planctomycetia</taxon>
        <taxon>Gemmatales</taxon>
        <taxon>Gemmataceae</taxon>
        <taxon>Fimbriiglobus</taxon>
    </lineage>
</organism>
<proteinExistence type="predicted"/>
<protein>
    <submittedName>
        <fullName evidence="2">Uncharacterized protein</fullName>
    </submittedName>
</protein>
<gene>
    <name evidence="2" type="ORF">FRUB_01142</name>
</gene>
<name>A0A225E2I1_9BACT</name>
<reference evidence="3" key="1">
    <citation type="submission" date="2017-06" db="EMBL/GenBank/DDBJ databases">
        <title>Genome analysis of Fimbriiglobus ruber SP5, the first member of the order Planctomycetales with confirmed chitinolytic capability.</title>
        <authorList>
            <person name="Ravin N.V."/>
            <person name="Rakitin A.L."/>
            <person name="Ivanova A.A."/>
            <person name="Beletsky A.V."/>
            <person name="Kulichevskaya I.S."/>
            <person name="Mardanov A.V."/>
            <person name="Dedysh S.N."/>
        </authorList>
    </citation>
    <scope>NUCLEOTIDE SEQUENCE [LARGE SCALE GENOMIC DNA]</scope>
    <source>
        <strain evidence="3">SP5</strain>
    </source>
</reference>
<dbReference type="AlphaFoldDB" id="A0A225E2I1"/>
<feature type="region of interest" description="Disordered" evidence="1">
    <location>
        <begin position="1"/>
        <end position="23"/>
    </location>
</feature>
<dbReference type="EMBL" id="NIDE01000001">
    <property type="protein sequence ID" value="OWK47443.1"/>
    <property type="molecule type" value="Genomic_DNA"/>
</dbReference>
<evidence type="ECO:0000256" key="1">
    <source>
        <dbReference type="SAM" id="MobiDB-lite"/>
    </source>
</evidence>
<dbReference type="Proteomes" id="UP000214646">
    <property type="component" value="Unassembled WGS sequence"/>
</dbReference>
<evidence type="ECO:0000313" key="3">
    <source>
        <dbReference type="Proteomes" id="UP000214646"/>
    </source>
</evidence>
<feature type="compositionally biased region" description="Low complexity" evidence="1">
    <location>
        <begin position="8"/>
        <end position="17"/>
    </location>
</feature>
<accession>A0A225E2I1</accession>
<evidence type="ECO:0000313" key="2">
    <source>
        <dbReference type="EMBL" id="OWK47443.1"/>
    </source>
</evidence>